<dbReference type="EMBL" id="WOYG01000001">
    <property type="protein sequence ID" value="NLV08910.1"/>
    <property type="molecule type" value="Genomic_DNA"/>
</dbReference>
<dbReference type="PANTHER" id="PTHR38138:SF1">
    <property type="entry name" value="ARCHAEAL TYPE IV PILIN N-TERMINAL DOMAIN-CONTAINING PROTEIN"/>
    <property type="match status" value="1"/>
</dbReference>
<dbReference type="InterPro" id="IPR012859">
    <property type="entry name" value="Pilin_N_archaeal"/>
</dbReference>
<keyword evidence="1" id="KW-0472">Membrane</keyword>
<sequence length="168" mass="17826">MTTVGGRGDRGVSPVVGVVVLVAIVVVLAATISVFALQFGDRGQEPAPSVAMTAQYDEQTTPNGQYFHLTVRSGDRIETRQLSLQLRGAVDATGTPVSVDESVDPLATQAGSVLEAGETISIGANQVTPQPASGGYLDLGDARILLVWNPQEPDREESAIIWRWEPTR</sequence>
<proteinExistence type="predicted"/>
<evidence type="ECO:0000259" key="2">
    <source>
        <dbReference type="Pfam" id="PF07790"/>
    </source>
</evidence>
<organism evidence="3 4">
    <name type="scientific">Halomicrobium mukohataei</name>
    <dbReference type="NCBI Taxonomy" id="57705"/>
    <lineage>
        <taxon>Archaea</taxon>
        <taxon>Methanobacteriati</taxon>
        <taxon>Methanobacteriota</taxon>
        <taxon>Stenosarchaea group</taxon>
        <taxon>Halobacteria</taxon>
        <taxon>Halobacteriales</taxon>
        <taxon>Haloarculaceae</taxon>
        <taxon>Halomicrobium</taxon>
    </lineage>
</organism>
<keyword evidence="1" id="KW-1133">Transmembrane helix</keyword>
<dbReference type="OrthoDB" id="242149at2157"/>
<accession>A0A847UBT4</accession>
<feature type="transmembrane region" description="Helical" evidence="1">
    <location>
        <begin position="12"/>
        <end position="37"/>
    </location>
</feature>
<dbReference type="NCBIfam" id="TIGR02537">
    <property type="entry name" value="arch_flag_Nterm"/>
    <property type="match status" value="1"/>
</dbReference>
<gene>
    <name evidence="3" type="ORF">GOC74_03050</name>
</gene>
<evidence type="ECO:0000313" key="3">
    <source>
        <dbReference type="EMBL" id="NLV08910.1"/>
    </source>
</evidence>
<dbReference type="Pfam" id="PF07790">
    <property type="entry name" value="Pilin_N"/>
    <property type="match status" value="1"/>
</dbReference>
<comment type="caution">
    <text evidence="3">The sequence shown here is derived from an EMBL/GenBank/DDBJ whole genome shotgun (WGS) entry which is preliminary data.</text>
</comment>
<dbReference type="InterPro" id="IPR013373">
    <property type="entry name" value="Flagellin/pilin_N_arc"/>
</dbReference>
<dbReference type="PANTHER" id="PTHR38138">
    <property type="entry name" value="VNG6441H"/>
    <property type="match status" value="1"/>
</dbReference>
<feature type="domain" description="Archaeal Type IV pilin N-terminal" evidence="2">
    <location>
        <begin position="10"/>
        <end position="88"/>
    </location>
</feature>
<keyword evidence="1" id="KW-0812">Transmembrane</keyword>
<dbReference type="AlphaFoldDB" id="A0A847UBT4"/>
<protein>
    <submittedName>
        <fullName evidence="3">Type IV pilin</fullName>
    </submittedName>
</protein>
<evidence type="ECO:0000313" key="4">
    <source>
        <dbReference type="Proteomes" id="UP000608662"/>
    </source>
</evidence>
<name>A0A847UBT4_9EURY</name>
<reference evidence="3" key="1">
    <citation type="submission" date="2019-12" db="EMBL/GenBank/DDBJ databases">
        <title>Whole-genome sequence of Halomicrobium mukohataei pws1.</title>
        <authorList>
            <person name="Verma D.K."/>
            <person name="Gopal K."/>
            <person name="Prasad E.S."/>
        </authorList>
    </citation>
    <scope>NUCLEOTIDE SEQUENCE</scope>
    <source>
        <strain evidence="3">Pws1</strain>
    </source>
</reference>
<dbReference type="RefSeq" id="WP_170092857.1">
    <property type="nucleotide sequence ID" value="NZ_WOYG01000001.1"/>
</dbReference>
<evidence type="ECO:0000256" key="1">
    <source>
        <dbReference type="SAM" id="Phobius"/>
    </source>
</evidence>
<dbReference type="Proteomes" id="UP000608662">
    <property type="component" value="Unassembled WGS sequence"/>
</dbReference>